<dbReference type="RefSeq" id="WP_209948998.1">
    <property type="nucleotide sequence ID" value="NZ_JAGGJU010000016.1"/>
</dbReference>
<evidence type="ECO:0000313" key="1">
    <source>
        <dbReference type="EMBL" id="MBP1853312.1"/>
    </source>
</evidence>
<keyword evidence="2" id="KW-1185">Reference proteome</keyword>
<gene>
    <name evidence="1" type="ORF">J2Z17_004773</name>
</gene>
<dbReference type="Proteomes" id="UP000759443">
    <property type="component" value="Unassembled WGS sequence"/>
</dbReference>
<reference evidence="1 2" key="1">
    <citation type="submission" date="2021-03" db="EMBL/GenBank/DDBJ databases">
        <title>Genomic Encyclopedia of Type Strains, Phase IV (KMG-IV): sequencing the most valuable type-strain genomes for metagenomic binning, comparative biology and taxonomic classification.</title>
        <authorList>
            <person name="Goeker M."/>
        </authorList>
    </citation>
    <scope>NUCLEOTIDE SEQUENCE [LARGE SCALE GENOMIC DNA]</scope>
    <source>
        <strain evidence="1 2">DSM 21600</strain>
    </source>
</reference>
<dbReference type="EMBL" id="JAGGJU010000016">
    <property type="protein sequence ID" value="MBP1853312.1"/>
    <property type="molecule type" value="Genomic_DNA"/>
</dbReference>
<comment type="caution">
    <text evidence="1">The sequence shown here is derived from an EMBL/GenBank/DDBJ whole genome shotgun (WGS) entry which is preliminary data.</text>
</comment>
<organism evidence="1 2">
    <name type="scientific">Rhizobium halophytocola</name>
    <dbReference type="NCBI Taxonomy" id="735519"/>
    <lineage>
        <taxon>Bacteria</taxon>
        <taxon>Pseudomonadati</taxon>
        <taxon>Pseudomonadota</taxon>
        <taxon>Alphaproteobacteria</taxon>
        <taxon>Hyphomicrobiales</taxon>
        <taxon>Rhizobiaceae</taxon>
        <taxon>Rhizobium/Agrobacterium group</taxon>
        <taxon>Rhizobium</taxon>
    </lineage>
</organism>
<sequence length="160" mass="17059">MRIEGSALIVDTGGGRPFHWSDWSGWSDWSNCRPELTINLAPEAAVRIAQSASRASLDGQFSAVAIDADAGDITFDGHATALLLSGAAMRARLAFDAVRHDEVIRLTGRMMDASLKFLVPTQISYTVEATASLVSSALANTPGAKPEITVKGEMLRLSIE</sequence>
<protein>
    <submittedName>
        <fullName evidence="1">Uncharacterized protein</fullName>
    </submittedName>
</protein>
<proteinExistence type="predicted"/>
<accession>A0ABS4E5U9</accession>
<name>A0ABS4E5U9_9HYPH</name>
<evidence type="ECO:0000313" key="2">
    <source>
        <dbReference type="Proteomes" id="UP000759443"/>
    </source>
</evidence>